<dbReference type="InterPro" id="IPR000782">
    <property type="entry name" value="FAS1_domain"/>
</dbReference>
<evidence type="ECO:0000313" key="3">
    <source>
        <dbReference type="EMBL" id="CAJ1383411.1"/>
    </source>
</evidence>
<dbReference type="AlphaFoldDB" id="A0AA36IAV8"/>
<name>A0AA36IAV8_9DINO</name>
<keyword evidence="4" id="KW-1185">Reference proteome</keyword>
<evidence type="ECO:0000313" key="4">
    <source>
        <dbReference type="Proteomes" id="UP001178507"/>
    </source>
</evidence>
<evidence type="ECO:0000256" key="1">
    <source>
        <dbReference type="SAM" id="MobiDB-lite"/>
    </source>
</evidence>
<feature type="region of interest" description="Disordered" evidence="1">
    <location>
        <begin position="239"/>
        <end position="261"/>
    </location>
</feature>
<feature type="domain" description="FAS1" evidence="2">
    <location>
        <begin position="3"/>
        <end position="155"/>
    </location>
</feature>
<dbReference type="Proteomes" id="UP001178507">
    <property type="component" value="Unassembled WGS sequence"/>
</dbReference>
<sequence length="609" mass="68289">MAGRTLLEELEQDEELSLAAAIVQNARPGTRCYELRNRLTGRHGREVTLLVPVNRAITKAAEARRTTIELFCKTPEVADLIAGHAVLDRWPLAALRMLGTSLDSLRGSTMQLLFMPSGDGRVSVRVAESGERPTRLSAGDISCRNGLLHKIGRLLTPSRQAWRSAASQQEALERSVAAKHEMMKDRMELNRKTRPGPPLPGPISKALEARRTVSAHDRQRAQAFAPLYGDDYEPRLYTGNKPLPPRRDSSAHRTAPKVTQDRIHAEQEPTLEHVWEEWEPLKKEEVRLRSELKEYQDYLQSKESVIAEHASLVREVLPPSGLSWAVRPNKVLDLALLRDDHQRLLSSLCRHDPQLVESEVVVAGRVIPAHSRLCQEVLPWTSKQWIRVELPDVPCDAFPLWSVPFDNRGIESRLQHLEAHLMAEQLGLQLAPMQGESSKLEQLYSDNEKGISLAELFNWFDKHGVRWGLHEQRGFLRLCEALGVLEAPERAGPARLQTRSQETEDIPELIQRRIQRKMVSTVLNLPKLPEEHADLQALLGHLRHMAGTTGNPAQGLKQEVSAQSAWLAALKGRLHVLESGLPSPWSPPVDLWQDLIGAQPPSTTPEAGS</sequence>
<dbReference type="SUPFAM" id="SSF82153">
    <property type="entry name" value="FAS1 domain"/>
    <property type="match status" value="1"/>
</dbReference>
<protein>
    <recommendedName>
        <fullName evidence="2">FAS1 domain-containing protein</fullName>
    </recommendedName>
</protein>
<accession>A0AA36IAV8</accession>
<dbReference type="InterPro" id="IPR036378">
    <property type="entry name" value="FAS1_dom_sf"/>
</dbReference>
<comment type="caution">
    <text evidence="3">The sequence shown here is derived from an EMBL/GenBank/DDBJ whole genome shotgun (WGS) entry which is preliminary data.</text>
</comment>
<dbReference type="PROSITE" id="PS50213">
    <property type="entry name" value="FAS1"/>
    <property type="match status" value="1"/>
</dbReference>
<evidence type="ECO:0000259" key="2">
    <source>
        <dbReference type="PROSITE" id="PS50213"/>
    </source>
</evidence>
<dbReference type="EMBL" id="CAUJNA010001013">
    <property type="protein sequence ID" value="CAJ1383411.1"/>
    <property type="molecule type" value="Genomic_DNA"/>
</dbReference>
<dbReference type="Pfam" id="PF02469">
    <property type="entry name" value="Fasciclin"/>
    <property type="match status" value="1"/>
</dbReference>
<dbReference type="Gene3D" id="2.30.180.10">
    <property type="entry name" value="FAS1 domain"/>
    <property type="match status" value="1"/>
</dbReference>
<proteinExistence type="predicted"/>
<organism evidence="3 4">
    <name type="scientific">Effrenium voratum</name>
    <dbReference type="NCBI Taxonomy" id="2562239"/>
    <lineage>
        <taxon>Eukaryota</taxon>
        <taxon>Sar</taxon>
        <taxon>Alveolata</taxon>
        <taxon>Dinophyceae</taxon>
        <taxon>Suessiales</taxon>
        <taxon>Symbiodiniaceae</taxon>
        <taxon>Effrenium</taxon>
    </lineage>
</organism>
<reference evidence="3" key="1">
    <citation type="submission" date="2023-08" db="EMBL/GenBank/DDBJ databases">
        <authorList>
            <person name="Chen Y."/>
            <person name="Shah S."/>
            <person name="Dougan E. K."/>
            <person name="Thang M."/>
            <person name="Chan C."/>
        </authorList>
    </citation>
    <scope>NUCLEOTIDE SEQUENCE</scope>
</reference>
<gene>
    <name evidence="3" type="ORF">EVOR1521_LOCUS10535</name>
</gene>